<protein>
    <recommendedName>
        <fullName evidence="3">Calcineurin-like phosphoesterase domain-containing protein</fullName>
    </recommendedName>
</protein>
<dbReference type="SUPFAM" id="SSF56300">
    <property type="entry name" value="Metallo-dependent phosphatases"/>
    <property type="match status" value="1"/>
</dbReference>
<reference evidence="1 2" key="1">
    <citation type="submission" date="2020-04" db="EMBL/GenBank/DDBJ databases">
        <title>Azohydromonas sp. isolated from soil.</title>
        <authorList>
            <person name="Dahal R.H."/>
        </authorList>
    </citation>
    <scope>NUCLEOTIDE SEQUENCE [LARGE SCALE GENOMIC DNA]</scope>
    <source>
        <strain evidence="1 2">G-1-1-14</strain>
    </source>
</reference>
<evidence type="ECO:0000313" key="1">
    <source>
        <dbReference type="EMBL" id="NML13607.1"/>
    </source>
</evidence>
<evidence type="ECO:0008006" key="3">
    <source>
        <dbReference type="Google" id="ProtNLM"/>
    </source>
</evidence>
<organism evidence="1 2">
    <name type="scientific">Azohydromonas caseinilytica</name>
    <dbReference type="NCBI Taxonomy" id="2728836"/>
    <lineage>
        <taxon>Bacteria</taxon>
        <taxon>Pseudomonadati</taxon>
        <taxon>Pseudomonadota</taxon>
        <taxon>Betaproteobacteria</taxon>
        <taxon>Burkholderiales</taxon>
        <taxon>Sphaerotilaceae</taxon>
        <taxon>Azohydromonas</taxon>
    </lineage>
</organism>
<keyword evidence="2" id="KW-1185">Reference proteome</keyword>
<gene>
    <name evidence="1" type="ORF">HHL10_01250</name>
</gene>
<name>A0A848F0M7_9BURK</name>
<dbReference type="InterPro" id="IPR029052">
    <property type="entry name" value="Metallo-depent_PP-like"/>
</dbReference>
<accession>A0A848F0M7</accession>
<comment type="caution">
    <text evidence="1">The sequence shown here is derived from an EMBL/GenBank/DDBJ whole genome shotgun (WGS) entry which is preliminary data.</text>
</comment>
<evidence type="ECO:0000313" key="2">
    <source>
        <dbReference type="Proteomes" id="UP000574067"/>
    </source>
</evidence>
<dbReference type="Proteomes" id="UP000574067">
    <property type="component" value="Unassembled WGS sequence"/>
</dbReference>
<proteinExistence type="predicted"/>
<sequence>MHHDCPESSRRSLIRAMPRRGRRLAGLLLAAAAVLGGCAQPVAAPLRQAPPQLGGFAFALMGDMPYSPREMAQVDALIQSVNADAEVGLVLHVGDVKGGGERCDEPLYRERLRQLQQVARPLLYTPGDNEWTDCHRPSNGAYVPTERLALLRRVFFPEPGRSLGREPVALRSQAQEGGAHAAFVENVMAERQGVLFATLHVVGSRNGLAPWMGVDPKDGVTGNNPERNAEFEARQAANLAWLDRLFDEAQRRNAAGVVVAMQANPRIEAEPGSLTRNGFDAVLARLHGRAQAFGRPVLLVHGDDHEFFIDQPWYRDKGEEPRLANVTRVQGYGSPRLHWVKVRVLPNTPEVFHIEPQRVRGNP</sequence>
<dbReference type="EMBL" id="JABBFW010000001">
    <property type="protein sequence ID" value="NML13607.1"/>
    <property type="molecule type" value="Genomic_DNA"/>
</dbReference>
<dbReference type="AlphaFoldDB" id="A0A848F0M7"/>
<dbReference type="RefSeq" id="WP_169158522.1">
    <property type="nucleotide sequence ID" value="NZ_JABBFW010000001.1"/>
</dbReference>